<organism evidence="1 2">
    <name type="scientific">Pseudoponticoccus marisrubri</name>
    <dbReference type="NCBI Taxonomy" id="1685382"/>
    <lineage>
        <taxon>Bacteria</taxon>
        <taxon>Pseudomonadati</taxon>
        <taxon>Pseudomonadota</taxon>
        <taxon>Alphaproteobacteria</taxon>
        <taxon>Rhodobacterales</taxon>
        <taxon>Roseobacteraceae</taxon>
        <taxon>Pseudoponticoccus</taxon>
    </lineage>
</organism>
<gene>
    <name evidence="1" type="ORF">AVJ23_13145</name>
</gene>
<keyword evidence="2" id="KW-1185">Reference proteome</keyword>
<sequence>MRPVLIPLALAGLVSACTQFPELDAATSSAVAEAPYPQLVPLEGLLAGSEPRATPEIRAQVQGRVGQLRARADGLRAARVAPQSGIAARLARLRQKAAALRAQ</sequence>
<comment type="caution">
    <text evidence="1">The sequence shown here is derived from an EMBL/GenBank/DDBJ whole genome shotgun (WGS) entry which is preliminary data.</text>
</comment>
<evidence type="ECO:0000313" key="1">
    <source>
        <dbReference type="EMBL" id="KUF10422.1"/>
    </source>
</evidence>
<dbReference type="STRING" id="1685382.AVJ23_13145"/>
<dbReference type="PROSITE" id="PS51257">
    <property type="entry name" value="PROKAR_LIPOPROTEIN"/>
    <property type="match status" value="1"/>
</dbReference>
<proteinExistence type="predicted"/>
<name>A0A0W7WIT5_9RHOB</name>
<dbReference type="AlphaFoldDB" id="A0A0W7WIT5"/>
<accession>A0A0W7WIT5</accession>
<evidence type="ECO:0000313" key="2">
    <source>
        <dbReference type="Proteomes" id="UP000054396"/>
    </source>
</evidence>
<dbReference type="EMBL" id="LPXO01000007">
    <property type="protein sequence ID" value="KUF10422.1"/>
    <property type="molecule type" value="Genomic_DNA"/>
</dbReference>
<reference evidence="1 2" key="1">
    <citation type="submission" date="2015-12" db="EMBL/GenBank/DDBJ databases">
        <authorList>
            <person name="Shamseldin A."/>
            <person name="Moawad H."/>
            <person name="Abd El-Rahim W.M."/>
            <person name="Sadowsky M.J."/>
        </authorList>
    </citation>
    <scope>NUCLEOTIDE SEQUENCE [LARGE SCALE GENOMIC DNA]</scope>
    <source>
        <strain evidence="1 2">SJ5A-1</strain>
    </source>
</reference>
<protein>
    <submittedName>
        <fullName evidence="1">Uncharacterized protein</fullName>
    </submittedName>
</protein>
<dbReference type="Proteomes" id="UP000054396">
    <property type="component" value="Unassembled WGS sequence"/>
</dbReference>
<dbReference type="OrthoDB" id="7872359at2"/>